<comment type="caution">
    <text evidence="1">The sequence shown here is derived from an EMBL/GenBank/DDBJ whole genome shotgun (WGS) entry which is preliminary data.</text>
</comment>
<dbReference type="STRING" id="699431.SY89_02882"/>
<name>A0A0P7HY73_9EURY</name>
<evidence type="ECO:0000313" key="1">
    <source>
        <dbReference type="EMBL" id="KPN32122.1"/>
    </source>
</evidence>
<reference evidence="2" key="1">
    <citation type="submission" date="2013-11" db="EMBL/GenBank/DDBJ databases">
        <authorList>
            <person name="Hoang H.T."/>
            <person name="Killian M.L."/>
            <person name="Madson D.M."/>
            <person name="Arruda P.H.E."/>
            <person name="Sun D."/>
            <person name="Schwartz K.J."/>
            <person name="Yoon K."/>
        </authorList>
    </citation>
    <scope>NUCLEOTIDE SEQUENCE [LARGE SCALE GENOMIC DNA]</scope>
    <source>
        <strain evidence="2">CDK2</strain>
    </source>
</reference>
<protein>
    <submittedName>
        <fullName evidence="1">Uncharacterized protein</fullName>
    </submittedName>
</protein>
<dbReference type="EMBL" id="LGUC01000001">
    <property type="protein sequence ID" value="KPN32122.1"/>
    <property type="molecule type" value="Genomic_DNA"/>
</dbReference>
<dbReference type="Proteomes" id="UP000050535">
    <property type="component" value="Unassembled WGS sequence"/>
</dbReference>
<organism evidence="1 2">
    <name type="scientific">Halolamina pelagica</name>
    <dbReference type="NCBI Taxonomy" id="699431"/>
    <lineage>
        <taxon>Archaea</taxon>
        <taxon>Methanobacteriati</taxon>
        <taxon>Methanobacteriota</taxon>
        <taxon>Stenosarchaea group</taxon>
        <taxon>Halobacteria</taxon>
        <taxon>Halobacteriales</taxon>
        <taxon>Haloferacaceae</taxon>
    </lineage>
</organism>
<gene>
    <name evidence="1" type="ORF">SY89_02882</name>
</gene>
<accession>A0A0P7HY73</accession>
<keyword evidence="2" id="KW-1185">Reference proteome</keyword>
<sequence>MAPHNVVSEASARIGGVVSRHPRLVAVLLAAVVFLALQDGAMAVDGTLAEPTAEGSVDFGPDPDQD</sequence>
<proteinExistence type="predicted"/>
<dbReference type="RefSeq" id="WP_054584475.1">
    <property type="nucleotide sequence ID" value="NZ_LGUC01000001.1"/>
</dbReference>
<evidence type="ECO:0000313" key="2">
    <source>
        <dbReference type="Proteomes" id="UP000050535"/>
    </source>
</evidence>
<dbReference type="AlphaFoldDB" id="A0A0P7HY73"/>